<gene>
    <name evidence="2" type="ORF">NDU88_002875</name>
</gene>
<evidence type="ECO:0000313" key="3">
    <source>
        <dbReference type="Proteomes" id="UP001066276"/>
    </source>
</evidence>
<feature type="region of interest" description="Disordered" evidence="1">
    <location>
        <begin position="65"/>
        <end position="98"/>
    </location>
</feature>
<dbReference type="EMBL" id="JANPWB010000013">
    <property type="protein sequence ID" value="KAJ1105469.1"/>
    <property type="molecule type" value="Genomic_DNA"/>
</dbReference>
<name>A0AAV7MSN4_PLEWA</name>
<accession>A0AAV7MSN4</accession>
<sequence length="98" mass="10255">MPALKAITEHPVGPASETADLAWAHGPAAAAPGSQPITQVRAHHNAVAWRSIPAAGPRRINIAAPATRNEVKHQQASQHQAPQPTGHHPPPTGTRGFK</sequence>
<feature type="compositionally biased region" description="Low complexity" evidence="1">
    <location>
        <begin position="74"/>
        <end position="86"/>
    </location>
</feature>
<dbReference type="Proteomes" id="UP001066276">
    <property type="component" value="Chromosome 9"/>
</dbReference>
<keyword evidence="3" id="KW-1185">Reference proteome</keyword>
<evidence type="ECO:0000313" key="2">
    <source>
        <dbReference type="EMBL" id="KAJ1105469.1"/>
    </source>
</evidence>
<evidence type="ECO:0000256" key="1">
    <source>
        <dbReference type="SAM" id="MobiDB-lite"/>
    </source>
</evidence>
<proteinExistence type="predicted"/>
<reference evidence="2" key="1">
    <citation type="journal article" date="2022" name="bioRxiv">
        <title>Sequencing and chromosome-scale assembly of the giantPleurodeles waltlgenome.</title>
        <authorList>
            <person name="Brown T."/>
            <person name="Elewa A."/>
            <person name="Iarovenko S."/>
            <person name="Subramanian E."/>
            <person name="Araus A.J."/>
            <person name="Petzold A."/>
            <person name="Susuki M."/>
            <person name="Suzuki K.-i.T."/>
            <person name="Hayashi T."/>
            <person name="Toyoda A."/>
            <person name="Oliveira C."/>
            <person name="Osipova E."/>
            <person name="Leigh N.D."/>
            <person name="Simon A."/>
            <person name="Yun M.H."/>
        </authorList>
    </citation>
    <scope>NUCLEOTIDE SEQUENCE</scope>
    <source>
        <strain evidence="2">20211129_DDA</strain>
        <tissue evidence="2">Liver</tissue>
    </source>
</reference>
<comment type="caution">
    <text evidence="2">The sequence shown here is derived from an EMBL/GenBank/DDBJ whole genome shotgun (WGS) entry which is preliminary data.</text>
</comment>
<protein>
    <submittedName>
        <fullName evidence="2">Uncharacterized protein</fullName>
    </submittedName>
</protein>
<dbReference type="AlphaFoldDB" id="A0AAV7MSN4"/>
<organism evidence="2 3">
    <name type="scientific">Pleurodeles waltl</name>
    <name type="common">Iberian ribbed newt</name>
    <dbReference type="NCBI Taxonomy" id="8319"/>
    <lineage>
        <taxon>Eukaryota</taxon>
        <taxon>Metazoa</taxon>
        <taxon>Chordata</taxon>
        <taxon>Craniata</taxon>
        <taxon>Vertebrata</taxon>
        <taxon>Euteleostomi</taxon>
        <taxon>Amphibia</taxon>
        <taxon>Batrachia</taxon>
        <taxon>Caudata</taxon>
        <taxon>Salamandroidea</taxon>
        <taxon>Salamandridae</taxon>
        <taxon>Pleurodelinae</taxon>
        <taxon>Pleurodeles</taxon>
    </lineage>
</organism>